<feature type="region of interest" description="Disordered" evidence="1">
    <location>
        <begin position="150"/>
        <end position="226"/>
    </location>
</feature>
<evidence type="ECO:0000256" key="1">
    <source>
        <dbReference type="SAM" id="MobiDB-lite"/>
    </source>
</evidence>
<protein>
    <submittedName>
        <fullName evidence="2">Uncharacterized protein</fullName>
    </submittedName>
</protein>
<dbReference type="Proteomes" id="UP001454036">
    <property type="component" value="Unassembled WGS sequence"/>
</dbReference>
<dbReference type="EMBL" id="BAABME010000377">
    <property type="protein sequence ID" value="GAA0142253.1"/>
    <property type="molecule type" value="Genomic_DNA"/>
</dbReference>
<dbReference type="AlphaFoldDB" id="A0AAV3NTG4"/>
<proteinExistence type="predicted"/>
<feature type="compositionally biased region" description="Basic residues" evidence="1">
    <location>
        <begin position="165"/>
        <end position="177"/>
    </location>
</feature>
<keyword evidence="3" id="KW-1185">Reference proteome</keyword>
<organism evidence="2 3">
    <name type="scientific">Lithospermum erythrorhizon</name>
    <name type="common">Purple gromwell</name>
    <name type="synonym">Lithospermum officinale var. erythrorhizon</name>
    <dbReference type="NCBI Taxonomy" id="34254"/>
    <lineage>
        <taxon>Eukaryota</taxon>
        <taxon>Viridiplantae</taxon>
        <taxon>Streptophyta</taxon>
        <taxon>Embryophyta</taxon>
        <taxon>Tracheophyta</taxon>
        <taxon>Spermatophyta</taxon>
        <taxon>Magnoliopsida</taxon>
        <taxon>eudicotyledons</taxon>
        <taxon>Gunneridae</taxon>
        <taxon>Pentapetalae</taxon>
        <taxon>asterids</taxon>
        <taxon>lamiids</taxon>
        <taxon>Boraginales</taxon>
        <taxon>Boraginaceae</taxon>
        <taxon>Boraginoideae</taxon>
        <taxon>Lithospermeae</taxon>
        <taxon>Lithospermum</taxon>
    </lineage>
</organism>
<accession>A0AAV3NTG4</accession>
<feature type="region of interest" description="Disordered" evidence="1">
    <location>
        <begin position="1"/>
        <end position="33"/>
    </location>
</feature>
<evidence type="ECO:0000313" key="2">
    <source>
        <dbReference type="EMBL" id="GAA0142253.1"/>
    </source>
</evidence>
<feature type="compositionally biased region" description="Polar residues" evidence="1">
    <location>
        <begin position="185"/>
        <end position="205"/>
    </location>
</feature>
<feature type="compositionally biased region" description="Low complexity" evidence="1">
    <location>
        <begin position="206"/>
        <end position="221"/>
    </location>
</feature>
<name>A0AAV3NTG4_LITER</name>
<reference evidence="2 3" key="1">
    <citation type="submission" date="2024-01" db="EMBL/GenBank/DDBJ databases">
        <title>The complete chloroplast genome sequence of Lithospermum erythrorhizon: insights into the phylogenetic relationship among Boraginaceae species and the maternal lineages of purple gromwells.</title>
        <authorList>
            <person name="Okada T."/>
            <person name="Watanabe K."/>
        </authorList>
    </citation>
    <scope>NUCLEOTIDE SEQUENCE [LARGE SCALE GENOMIC DNA]</scope>
</reference>
<comment type="caution">
    <text evidence="2">The sequence shown here is derived from an EMBL/GenBank/DDBJ whole genome shotgun (WGS) entry which is preliminary data.</text>
</comment>
<sequence>MAEWLRGLPLEGTVEAEGPSQGRPVASHTTPPLSGGGFVFGRVMRNPIMSLNQVDLSSDHLDAPNYSRDTPTNQEFVAESQTATLAETALQEGIASACEAIHANAASLTRKKKKRTLVKGANLPASSDAVPKGKAANPKGKEKQEILLAAKETAPPNTVPLASMRGKRPITFKKKVLKKEDSSLRPFSTTELPPHPSTSSNQPQHSSPTVVEPSPSSFSPPNEGIPPPQFLEYDPLMVAGFFTPDFLAPPYTLPRGQQIWEGTPFKSNLQSFHAVRPLLLKGLCKGYSHSSDPLEVYGDMCRHLIQMANTGFKLARRADSLEAENKAFKTQAPSEETT</sequence>
<gene>
    <name evidence="2" type="ORF">LIER_03196</name>
</gene>
<evidence type="ECO:0000313" key="3">
    <source>
        <dbReference type="Proteomes" id="UP001454036"/>
    </source>
</evidence>